<dbReference type="EMBL" id="JBHRZH010000016">
    <property type="protein sequence ID" value="MFC3762807.1"/>
    <property type="molecule type" value="Genomic_DNA"/>
</dbReference>
<evidence type="ECO:0000256" key="2">
    <source>
        <dbReference type="ARBA" id="ARBA00024035"/>
    </source>
</evidence>
<evidence type="ECO:0000256" key="1">
    <source>
        <dbReference type="ARBA" id="ARBA00022691"/>
    </source>
</evidence>
<feature type="domain" description="S-adenosyl-l-methionine hydroxide adenosyltransferase C-terminal" evidence="4">
    <location>
        <begin position="176"/>
        <end position="258"/>
    </location>
</feature>
<evidence type="ECO:0000259" key="3">
    <source>
        <dbReference type="Pfam" id="PF01887"/>
    </source>
</evidence>
<protein>
    <submittedName>
        <fullName evidence="5">S-adenosyl-l-methionine hydroxide adenosyltransferase family protein</fullName>
    </submittedName>
</protein>
<comment type="caution">
    <text evidence="5">The sequence shown here is derived from an EMBL/GenBank/DDBJ whole genome shotgun (WGS) entry which is preliminary data.</text>
</comment>
<dbReference type="PANTHER" id="PTHR35092">
    <property type="entry name" value="CHLORINASE MJ1651"/>
    <property type="match status" value="1"/>
</dbReference>
<dbReference type="Pfam" id="PF20257">
    <property type="entry name" value="SAM_HAT_C"/>
    <property type="match status" value="1"/>
</dbReference>
<organism evidence="5 6">
    <name type="scientific">Tenggerimyces flavus</name>
    <dbReference type="NCBI Taxonomy" id="1708749"/>
    <lineage>
        <taxon>Bacteria</taxon>
        <taxon>Bacillati</taxon>
        <taxon>Actinomycetota</taxon>
        <taxon>Actinomycetes</taxon>
        <taxon>Propionibacteriales</taxon>
        <taxon>Nocardioidaceae</taxon>
        <taxon>Tenggerimyces</taxon>
    </lineage>
</organism>
<dbReference type="InterPro" id="IPR046470">
    <property type="entry name" value="SAM_HAT_C"/>
</dbReference>
<dbReference type="Gene3D" id="3.40.50.10790">
    <property type="entry name" value="S-adenosyl-l-methionine hydroxide adenosyltransferase, N-terminal"/>
    <property type="match status" value="1"/>
</dbReference>
<dbReference type="InterPro" id="IPR023227">
    <property type="entry name" value="SAM_OH_AdoTrfase_C_sf"/>
</dbReference>
<proteinExistence type="inferred from homology"/>
<accession>A0ABV7YDV1</accession>
<dbReference type="Proteomes" id="UP001595699">
    <property type="component" value="Unassembled WGS sequence"/>
</dbReference>
<sequence>MIRVGLLTDYGTRDGFVALCQGIILERAPETSLFDISHEVPPMDVRHGAAVLTRVLPYLPAAIYFVVVDPGVGTKRRPAAVRAGESIIVGPDNGLLAAGAAALGGASEAYVLTNSALWLPTVGRTFHGRDIFAPVVGHLAAGRPLAEVGEPTPVDTLVELPPLRSRIADGVVTSDVSYVNRYGNIQLAAGPDALDVLGPGRVDVRCGDVAAWATVGRTFGEVPERELVLFVDSDGRVALAVNGGDAAARLGVRSGSEVVLRRSRMEA</sequence>
<feature type="domain" description="S-adenosyl-l-methionine hydroxide adenosyltransferase N-terminal" evidence="3">
    <location>
        <begin position="5"/>
        <end position="149"/>
    </location>
</feature>
<gene>
    <name evidence="5" type="ORF">ACFOUW_18345</name>
</gene>
<dbReference type="Pfam" id="PF01887">
    <property type="entry name" value="SAM_HAT_N"/>
    <property type="match status" value="1"/>
</dbReference>
<dbReference type="PANTHER" id="PTHR35092:SF1">
    <property type="entry name" value="CHLORINASE MJ1651"/>
    <property type="match status" value="1"/>
</dbReference>
<dbReference type="SUPFAM" id="SSF101852">
    <property type="entry name" value="Bacterial fluorinating enzyme, C-terminal domain"/>
    <property type="match status" value="1"/>
</dbReference>
<keyword evidence="1" id="KW-0949">S-adenosyl-L-methionine</keyword>
<keyword evidence="6" id="KW-1185">Reference proteome</keyword>
<evidence type="ECO:0000313" key="6">
    <source>
        <dbReference type="Proteomes" id="UP001595699"/>
    </source>
</evidence>
<evidence type="ECO:0000313" key="5">
    <source>
        <dbReference type="EMBL" id="MFC3762807.1"/>
    </source>
</evidence>
<evidence type="ECO:0000259" key="4">
    <source>
        <dbReference type="Pfam" id="PF20257"/>
    </source>
</evidence>
<dbReference type="Gene3D" id="2.40.30.90">
    <property type="entry name" value="Bacterial fluorinating enzyme like"/>
    <property type="match status" value="1"/>
</dbReference>
<dbReference type="InterPro" id="IPR002747">
    <property type="entry name" value="SAM_OH_AdoTrfase"/>
</dbReference>
<name>A0ABV7YDV1_9ACTN</name>
<comment type="similarity">
    <text evidence="2">Belongs to the SAM hydrolase / SAM-dependent halogenase family.</text>
</comment>
<dbReference type="InterPro" id="IPR023228">
    <property type="entry name" value="SAM_OH_AdoTrfase_N_sf"/>
</dbReference>
<dbReference type="InterPro" id="IPR046469">
    <property type="entry name" value="SAM_HAT_N"/>
</dbReference>
<dbReference type="SUPFAM" id="SSF102522">
    <property type="entry name" value="Bacterial fluorinating enzyme, N-terminal domain"/>
    <property type="match status" value="1"/>
</dbReference>
<dbReference type="RefSeq" id="WP_205122792.1">
    <property type="nucleotide sequence ID" value="NZ_JAFBCM010000001.1"/>
</dbReference>
<reference evidence="6" key="1">
    <citation type="journal article" date="2019" name="Int. J. Syst. Evol. Microbiol.">
        <title>The Global Catalogue of Microorganisms (GCM) 10K type strain sequencing project: providing services to taxonomists for standard genome sequencing and annotation.</title>
        <authorList>
            <consortium name="The Broad Institute Genomics Platform"/>
            <consortium name="The Broad Institute Genome Sequencing Center for Infectious Disease"/>
            <person name="Wu L."/>
            <person name="Ma J."/>
        </authorList>
    </citation>
    <scope>NUCLEOTIDE SEQUENCE [LARGE SCALE GENOMIC DNA]</scope>
    <source>
        <strain evidence="6">CGMCC 4.7241</strain>
    </source>
</reference>
<dbReference type="PIRSF" id="PIRSF006779">
    <property type="entry name" value="UCP006779"/>
    <property type="match status" value="1"/>
</dbReference>